<dbReference type="GO" id="GO:0005979">
    <property type="term" value="P:regulation of glycogen biosynthetic process"/>
    <property type="evidence" value="ECO:0007669"/>
    <property type="project" value="TreeGrafter"/>
</dbReference>
<comment type="caution">
    <text evidence="3">The sequence shown here is derived from an EMBL/GenBank/DDBJ whole genome shotgun (WGS) entry which is preliminary data.</text>
</comment>
<dbReference type="PROSITE" id="PS51159">
    <property type="entry name" value="CBM21"/>
    <property type="match status" value="2"/>
</dbReference>
<dbReference type="GO" id="GO:2001069">
    <property type="term" value="F:glycogen binding"/>
    <property type="evidence" value="ECO:0007669"/>
    <property type="project" value="TreeGrafter"/>
</dbReference>
<dbReference type="InterPro" id="IPR050782">
    <property type="entry name" value="PP1_regulatory_subunit_3"/>
</dbReference>
<gene>
    <name evidence="3" type="ORF">AWE51_12505</name>
</gene>
<dbReference type="EMBL" id="LQRT01000035">
    <property type="protein sequence ID" value="KZS39357.1"/>
    <property type="molecule type" value="Genomic_DNA"/>
</dbReference>
<dbReference type="PANTHER" id="PTHR12307:SF36">
    <property type="entry name" value="GLYCOGEN-BINDING SUBUNIT 76A"/>
    <property type="match status" value="1"/>
</dbReference>
<reference evidence="3 4" key="1">
    <citation type="submission" date="2016-01" db="EMBL/GenBank/DDBJ databases">
        <title>The draft genome sequence of Aquimarina sp. RZW4-3-2.</title>
        <authorList>
            <person name="Wang Y."/>
        </authorList>
    </citation>
    <scope>NUCLEOTIDE SEQUENCE [LARGE SCALE GENOMIC DNA]</scope>
    <source>
        <strain evidence="3 4">RZW4-3-2</strain>
    </source>
</reference>
<dbReference type="InterPro" id="IPR038175">
    <property type="entry name" value="CBM21_dom_sf"/>
</dbReference>
<evidence type="ECO:0000313" key="3">
    <source>
        <dbReference type="EMBL" id="KZS39357.1"/>
    </source>
</evidence>
<feature type="signal peptide" evidence="1">
    <location>
        <begin position="1"/>
        <end position="22"/>
    </location>
</feature>
<dbReference type="RefSeq" id="WP_066317492.1">
    <property type="nucleotide sequence ID" value="NZ_LQRT01000035.1"/>
</dbReference>
<dbReference type="AlphaFoldDB" id="A0A162YU90"/>
<dbReference type="OrthoDB" id="9812537at2"/>
<dbReference type="GO" id="GO:0008157">
    <property type="term" value="F:protein phosphatase 1 binding"/>
    <property type="evidence" value="ECO:0007669"/>
    <property type="project" value="TreeGrafter"/>
</dbReference>
<dbReference type="Proteomes" id="UP000076715">
    <property type="component" value="Unassembled WGS sequence"/>
</dbReference>
<evidence type="ECO:0000313" key="4">
    <source>
        <dbReference type="Proteomes" id="UP000076715"/>
    </source>
</evidence>
<sequence>MKKYFYLIITLFALSCSTEDDAIPNQNGLSLEKSANLKNSSPVQLVKAWNSYSFYRGFNTWTRKFTVKVANLNYDKSVSIYHEKVDGNWEEIPLSYSISLDNGDEIWEGQYRYYAYTPGKIYEDEFVVKYDVNNTTYWDNNNNNNYKIEEKQIGSFFAEPDLNVSVDSDFDRLYTSFDGVTTTLNIVADVRNISPTKEVQVVYTTDGWETERYFSLAYTKYWYNSYDYVLTSPNPFNVERWTGSVTINEEVDDIEYAVVYKVNGQQYWDNNYGQNYSISK</sequence>
<name>A0A162YU90_9FLAO</name>
<feature type="chain" id="PRO_5007841091" description="CBM21 domain-containing protein" evidence="1">
    <location>
        <begin position="23"/>
        <end position="280"/>
    </location>
</feature>
<dbReference type="Pfam" id="PF03370">
    <property type="entry name" value="CBM_21"/>
    <property type="match status" value="2"/>
</dbReference>
<organism evidence="3 4">
    <name type="scientific">Aquimarina aggregata</name>
    <dbReference type="NCBI Taxonomy" id="1642818"/>
    <lineage>
        <taxon>Bacteria</taxon>
        <taxon>Pseudomonadati</taxon>
        <taxon>Bacteroidota</taxon>
        <taxon>Flavobacteriia</taxon>
        <taxon>Flavobacteriales</taxon>
        <taxon>Flavobacteriaceae</taxon>
        <taxon>Aquimarina</taxon>
    </lineage>
</organism>
<accession>A0A162YU90</accession>
<dbReference type="STRING" id="1642818.AWE51_12505"/>
<keyword evidence="1" id="KW-0732">Signal</keyword>
<protein>
    <recommendedName>
        <fullName evidence="2">CBM21 domain-containing protein</fullName>
    </recommendedName>
</protein>
<dbReference type="Gene3D" id="2.60.40.2440">
    <property type="entry name" value="Carbohydrate binding type-21 domain"/>
    <property type="match status" value="2"/>
</dbReference>
<dbReference type="InterPro" id="IPR005036">
    <property type="entry name" value="CBM21_dom"/>
</dbReference>
<feature type="domain" description="CBM21" evidence="2">
    <location>
        <begin position="35"/>
        <end position="149"/>
    </location>
</feature>
<dbReference type="PROSITE" id="PS51257">
    <property type="entry name" value="PROKAR_LIPOPROTEIN"/>
    <property type="match status" value="1"/>
</dbReference>
<dbReference type="PANTHER" id="PTHR12307">
    <property type="entry name" value="PROTEIN PHOSPHATASE 1 REGULATORY SUBUNIT"/>
    <property type="match status" value="1"/>
</dbReference>
<keyword evidence="4" id="KW-1185">Reference proteome</keyword>
<evidence type="ECO:0000259" key="2">
    <source>
        <dbReference type="PROSITE" id="PS51159"/>
    </source>
</evidence>
<feature type="domain" description="CBM21" evidence="2">
    <location>
        <begin position="163"/>
        <end position="279"/>
    </location>
</feature>
<evidence type="ECO:0000256" key="1">
    <source>
        <dbReference type="SAM" id="SignalP"/>
    </source>
</evidence>
<dbReference type="GO" id="GO:0000164">
    <property type="term" value="C:protein phosphatase type 1 complex"/>
    <property type="evidence" value="ECO:0007669"/>
    <property type="project" value="TreeGrafter"/>
</dbReference>
<proteinExistence type="predicted"/>